<dbReference type="AlphaFoldDB" id="A0AA47DZN3"/>
<evidence type="ECO:0000256" key="5">
    <source>
        <dbReference type="ARBA" id="ARBA00023027"/>
    </source>
</evidence>
<dbReference type="EMBL" id="CP113257">
    <property type="protein sequence ID" value="WAE51470.1"/>
    <property type="molecule type" value="Genomic_DNA"/>
</dbReference>
<name>A0AA47DZN3_9GAMM</name>
<feature type="domain" description="Amine oxidase" evidence="6">
    <location>
        <begin position="14"/>
        <end position="495"/>
    </location>
</feature>
<dbReference type="SUPFAM" id="SSF51905">
    <property type="entry name" value="FAD/NAD(P)-binding domain"/>
    <property type="match status" value="1"/>
</dbReference>
<dbReference type="PANTHER" id="PTHR46091:SF3">
    <property type="entry name" value="AMINE OXIDASE DOMAIN-CONTAINING PROTEIN"/>
    <property type="match status" value="1"/>
</dbReference>
<dbReference type="PANTHER" id="PTHR46091">
    <property type="entry name" value="BLR7054 PROTEIN"/>
    <property type="match status" value="1"/>
</dbReference>
<reference evidence="7" key="1">
    <citation type="submission" date="2022-11" db="EMBL/GenBank/DDBJ databases">
        <title>Genomic of Pseudomonas TF18.</title>
        <authorList>
            <person name="Liu T."/>
        </authorList>
    </citation>
    <scope>NUCLEOTIDE SEQUENCE</scope>
    <source>
        <strain evidence="7">TF18</strain>
    </source>
</reference>
<dbReference type="Pfam" id="PF01593">
    <property type="entry name" value="Amino_oxidase"/>
    <property type="match status" value="1"/>
</dbReference>
<dbReference type="InterPro" id="IPR036188">
    <property type="entry name" value="FAD/NAD-bd_sf"/>
</dbReference>
<evidence type="ECO:0000259" key="6">
    <source>
        <dbReference type="Pfam" id="PF01593"/>
    </source>
</evidence>
<evidence type="ECO:0000256" key="3">
    <source>
        <dbReference type="ARBA" id="ARBA00022827"/>
    </source>
</evidence>
<evidence type="ECO:0000256" key="4">
    <source>
        <dbReference type="ARBA" id="ARBA00022857"/>
    </source>
</evidence>
<keyword evidence="4" id="KW-0521">NADP</keyword>
<sequence>MKHYDAVVIGAGNAGLTAATALQRGGSRTLLLERHNIPGGCATSFVRGDFEFEVALHQLSGMGTEDKPFIMRKLFDKLGVMDKVEFVQEHALYRLVVPGEIDVSLPASWSGLRRTLQGLFPAQAEAIERFLVLCEKITLESFMTLPQARRSNSEAMLKSMCPHFVEYGFRSVKEVLDEFFSDAKLKSVLSTYWLYLGVPPSMLPFPDLAAMLYAYAAFKPWHIKGGSQAMSSALVESFIEAGGEVRFNCGVEKILTQEGRISGVRLEGGEIVSCDAVVSNASPLTTFNELLDLDQTPFKVQQDFKSRRMGTSAFVIYLGLDCTPEELGVTEASSFIYETLDEEQIHQRMGSLEPPLGGMLTCYNLEDPDFAPPGKSQVVLVCLQYGEPWKAVPPERYAQTKYEFAEKLIGVIEKVFPKVRQYIEEIEVATPLTMMRYLNTPGGAIYGFQQSAQDSALLRERLDSVPGLYIAGSWTSMGGFQPTYMAGESTARAVLKQLKVKEVEHA</sequence>
<keyword evidence="2" id="KW-0732">Signal</keyword>
<evidence type="ECO:0000313" key="8">
    <source>
        <dbReference type="Proteomes" id="UP001164632"/>
    </source>
</evidence>
<keyword evidence="1" id="KW-0285">Flavoprotein</keyword>
<dbReference type="InterPro" id="IPR052206">
    <property type="entry name" value="Retinol_saturase"/>
</dbReference>
<keyword evidence="3" id="KW-0274">FAD</keyword>
<proteinExistence type="predicted"/>
<evidence type="ECO:0000256" key="2">
    <source>
        <dbReference type="ARBA" id="ARBA00022729"/>
    </source>
</evidence>
<dbReference type="GO" id="GO:0016491">
    <property type="term" value="F:oxidoreductase activity"/>
    <property type="evidence" value="ECO:0007669"/>
    <property type="project" value="InterPro"/>
</dbReference>
<dbReference type="Proteomes" id="UP001164632">
    <property type="component" value="Chromosome"/>
</dbReference>
<accession>A0AA47DZN3</accession>
<gene>
    <name evidence="7" type="ORF">OSV15_17585</name>
</gene>
<dbReference type="RefSeq" id="WP_267930971.1">
    <property type="nucleotide sequence ID" value="NZ_CP113257.1"/>
</dbReference>
<dbReference type="Gene3D" id="3.50.50.60">
    <property type="entry name" value="FAD/NAD(P)-binding domain"/>
    <property type="match status" value="2"/>
</dbReference>
<evidence type="ECO:0000313" key="7">
    <source>
        <dbReference type="EMBL" id="WAE51470.1"/>
    </source>
</evidence>
<organism evidence="7 8">
    <name type="scientific">Stutzerimonas frequens</name>
    <dbReference type="NCBI Taxonomy" id="2968969"/>
    <lineage>
        <taxon>Bacteria</taxon>
        <taxon>Pseudomonadati</taxon>
        <taxon>Pseudomonadota</taxon>
        <taxon>Gammaproteobacteria</taxon>
        <taxon>Pseudomonadales</taxon>
        <taxon>Pseudomonadaceae</taxon>
        <taxon>Stutzerimonas</taxon>
    </lineage>
</organism>
<dbReference type="InterPro" id="IPR002937">
    <property type="entry name" value="Amino_oxidase"/>
</dbReference>
<keyword evidence="5" id="KW-0520">NAD</keyword>
<protein>
    <submittedName>
        <fullName evidence="7">NAD(P)/FAD-dependent oxidoreductase</fullName>
    </submittedName>
</protein>
<evidence type="ECO:0000256" key="1">
    <source>
        <dbReference type="ARBA" id="ARBA00022630"/>
    </source>
</evidence>